<comment type="subunit">
    <text evidence="9">Homodimer.</text>
</comment>
<keyword evidence="8" id="KW-0129">CBS domain</keyword>
<dbReference type="SUPFAM" id="SSF54631">
    <property type="entry name" value="CBS-domain pair"/>
    <property type="match status" value="1"/>
</dbReference>
<keyword evidence="9" id="KW-0479">Metal-binding</keyword>
<dbReference type="Pfam" id="PF03448">
    <property type="entry name" value="MgtE_N"/>
    <property type="match status" value="1"/>
</dbReference>
<dbReference type="Pfam" id="PF00571">
    <property type="entry name" value="CBS"/>
    <property type="match status" value="2"/>
</dbReference>
<feature type="transmembrane region" description="Helical" evidence="9">
    <location>
        <begin position="352"/>
        <end position="372"/>
    </location>
</feature>
<evidence type="ECO:0000256" key="7">
    <source>
        <dbReference type="ARBA" id="ARBA00023136"/>
    </source>
</evidence>
<evidence type="ECO:0000256" key="3">
    <source>
        <dbReference type="ARBA" id="ARBA00022448"/>
    </source>
</evidence>
<keyword evidence="4 9" id="KW-0812">Transmembrane</keyword>
<keyword evidence="6 9" id="KW-1133">Transmembrane helix</keyword>
<keyword evidence="9" id="KW-1003">Cell membrane</keyword>
<dbReference type="SUPFAM" id="SSF161093">
    <property type="entry name" value="MgtE membrane domain-like"/>
    <property type="match status" value="1"/>
</dbReference>
<comment type="similarity">
    <text evidence="2 9">Belongs to the SLC41A transporter family.</text>
</comment>
<dbReference type="InterPro" id="IPR006668">
    <property type="entry name" value="Mg_transptr_MgtE_intracell_dom"/>
</dbReference>
<dbReference type="InterPro" id="IPR036739">
    <property type="entry name" value="SLC41_membr_dom_sf"/>
</dbReference>
<dbReference type="Proteomes" id="UP000768462">
    <property type="component" value="Unassembled WGS sequence"/>
</dbReference>
<dbReference type="GO" id="GO:0015095">
    <property type="term" value="F:magnesium ion transmembrane transporter activity"/>
    <property type="evidence" value="ECO:0007669"/>
    <property type="project" value="UniProtKB-UniRule"/>
</dbReference>
<dbReference type="SMART" id="SM00116">
    <property type="entry name" value="CBS"/>
    <property type="match status" value="1"/>
</dbReference>
<evidence type="ECO:0000259" key="10">
    <source>
        <dbReference type="PROSITE" id="PS51371"/>
    </source>
</evidence>
<feature type="transmembrane region" description="Helical" evidence="9">
    <location>
        <begin position="414"/>
        <end position="436"/>
    </location>
</feature>
<dbReference type="InterPro" id="IPR006667">
    <property type="entry name" value="SLC41_membr_dom"/>
</dbReference>
<comment type="function">
    <text evidence="9">Acts as a magnesium transporter.</text>
</comment>
<dbReference type="Gene3D" id="3.10.580.10">
    <property type="entry name" value="CBS-domain"/>
    <property type="match status" value="1"/>
</dbReference>
<comment type="caution">
    <text evidence="9">Lacks conserved residue(s) required for the propagation of feature annotation.</text>
</comment>
<dbReference type="InterPro" id="IPR006669">
    <property type="entry name" value="MgtE_transporter"/>
</dbReference>
<feature type="domain" description="CBS" evidence="10">
    <location>
        <begin position="194"/>
        <end position="250"/>
    </location>
</feature>
<name>A0A927ZHT8_9CLOT</name>
<dbReference type="InterPro" id="IPR038076">
    <property type="entry name" value="MgtE_N_sf"/>
</dbReference>
<dbReference type="SUPFAM" id="SSF158791">
    <property type="entry name" value="MgtE N-terminal domain-like"/>
    <property type="match status" value="1"/>
</dbReference>
<evidence type="ECO:0000256" key="6">
    <source>
        <dbReference type="ARBA" id="ARBA00022989"/>
    </source>
</evidence>
<dbReference type="CDD" id="cd04606">
    <property type="entry name" value="CBS_pair_Mg_transporter"/>
    <property type="match status" value="1"/>
</dbReference>
<dbReference type="AlphaFoldDB" id="A0A927ZHT8"/>
<evidence type="ECO:0000256" key="4">
    <source>
        <dbReference type="ARBA" id="ARBA00022692"/>
    </source>
</evidence>
<proteinExistence type="inferred from homology"/>
<keyword evidence="3 9" id="KW-0813">Transport</keyword>
<dbReference type="Gene3D" id="1.25.60.10">
    <property type="entry name" value="MgtE N-terminal domain-like"/>
    <property type="match status" value="1"/>
</dbReference>
<evidence type="ECO:0000256" key="8">
    <source>
        <dbReference type="PROSITE-ProRule" id="PRU00703"/>
    </source>
</evidence>
<dbReference type="SMART" id="SM00924">
    <property type="entry name" value="MgtE_N"/>
    <property type="match status" value="1"/>
</dbReference>
<dbReference type="InterPro" id="IPR046342">
    <property type="entry name" value="CBS_dom_sf"/>
</dbReference>
<comment type="subcellular location">
    <subcellularLocation>
        <location evidence="9">Cell membrane</location>
        <topology evidence="9">Multi-pass membrane protein</topology>
    </subcellularLocation>
    <subcellularLocation>
        <location evidence="1">Membrane</location>
        <topology evidence="1">Multi-pass membrane protein</topology>
    </subcellularLocation>
</comment>
<evidence type="ECO:0000313" key="12">
    <source>
        <dbReference type="Proteomes" id="UP000768462"/>
    </source>
</evidence>
<sequence>MENTIKLINEKKFIDARKTLEKKNVVDIATLLGEMDKESVVKIFRVLPKDKAAHVFSYLDHEERLFIIDSITDSEISNIIDDLFIDDTIDFLEELPANVVKKVLRNTDENTRKIINQFLKYPESSAGSIMTIEFADLKKHMSVNEAIAHIKKTGIDKETIHTCYVLGDNRELEGIVSLRKLILSDENMLIENLMKTEFIHVNTLDDQENVAQLFKKYDLLSIPVTDNEKKLVGIITIDDIVDIIDQENTEDFQKMAAMEPNEEEYLKTSVWTLSKHRIVWLLVLMISATFTGNIIRKFEDVLSSVVILASFIPMLMDTGGNAGSQSSTLIIRGLALGDIKLSDGFKVIFKELRVSIITGSVLAIVNFIRIYYFEKINLLISFTVCISLFCTVVVAKIVGGILPILAKKLKLDPAIMASPLITTIVDAVALTLYFTLSVNLLHLAV</sequence>
<feature type="transmembrane region" description="Helical" evidence="9">
    <location>
        <begin position="378"/>
        <end position="402"/>
    </location>
</feature>
<evidence type="ECO:0000256" key="9">
    <source>
        <dbReference type="RuleBase" id="RU362011"/>
    </source>
</evidence>
<protein>
    <recommendedName>
        <fullName evidence="9">Magnesium transporter MgtE</fullName>
    </recommendedName>
</protein>
<evidence type="ECO:0000256" key="5">
    <source>
        <dbReference type="ARBA" id="ARBA00022842"/>
    </source>
</evidence>
<dbReference type="EMBL" id="SVCM01000020">
    <property type="protein sequence ID" value="MBE6058917.1"/>
    <property type="molecule type" value="Genomic_DNA"/>
</dbReference>
<dbReference type="NCBIfam" id="TIGR00400">
    <property type="entry name" value="mgtE"/>
    <property type="match status" value="1"/>
</dbReference>
<evidence type="ECO:0000256" key="2">
    <source>
        <dbReference type="ARBA" id="ARBA00009749"/>
    </source>
</evidence>
<dbReference type="Gene3D" id="1.10.357.20">
    <property type="entry name" value="SLC41 divalent cation transporters, integral membrane domain"/>
    <property type="match status" value="1"/>
</dbReference>
<evidence type="ECO:0000313" key="11">
    <source>
        <dbReference type="EMBL" id="MBE6058917.1"/>
    </source>
</evidence>
<gene>
    <name evidence="11" type="primary">mgtE</name>
    <name evidence="11" type="ORF">E7215_01895</name>
</gene>
<dbReference type="InterPro" id="IPR000644">
    <property type="entry name" value="CBS_dom"/>
</dbReference>
<dbReference type="PROSITE" id="PS51371">
    <property type="entry name" value="CBS"/>
    <property type="match status" value="1"/>
</dbReference>
<dbReference type="PANTHER" id="PTHR43773:SF1">
    <property type="entry name" value="MAGNESIUM TRANSPORTER MGTE"/>
    <property type="match status" value="1"/>
</dbReference>
<accession>A0A927ZHT8</accession>
<evidence type="ECO:0000256" key="1">
    <source>
        <dbReference type="ARBA" id="ARBA00004141"/>
    </source>
</evidence>
<reference evidence="11" key="1">
    <citation type="submission" date="2019-04" db="EMBL/GenBank/DDBJ databases">
        <title>Evolution of Biomass-Degrading Anaerobic Consortia Revealed by Metagenomics.</title>
        <authorList>
            <person name="Peng X."/>
        </authorList>
    </citation>
    <scope>NUCLEOTIDE SEQUENCE</scope>
    <source>
        <strain evidence="11">SIG254</strain>
    </source>
</reference>
<keyword evidence="7 9" id="KW-0472">Membrane</keyword>
<dbReference type="GO" id="GO:0046872">
    <property type="term" value="F:metal ion binding"/>
    <property type="evidence" value="ECO:0007669"/>
    <property type="project" value="UniProtKB-KW"/>
</dbReference>
<dbReference type="GO" id="GO:0005886">
    <property type="term" value="C:plasma membrane"/>
    <property type="evidence" value="ECO:0007669"/>
    <property type="project" value="UniProtKB-SubCell"/>
</dbReference>
<comment type="caution">
    <text evidence="11">The sequence shown here is derived from an EMBL/GenBank/DDBJ whole genome shotgun (WGS) entry which is preliminary data.</text>
</comment>
<dbReference type="Pfam" id="PF01769">
    <property type="entry name" value="MgtE"/>
    <property type="match status" value="1"/>
</dbReference>
<keyword evidence="5 9" id="KW-0460">Magnesium</keyword>
<dbReference type="PANTHER" id="PTHR43773">
    <property type="entry name" value="MAGNESIUM TRANSPORTER MGTE"/>
    <property type="match status" value="1"/>
</dbReference>
<organism evidence="11 12">
    <name type="scientific">Clostridium sulfidigenes</name>
    <dbReference type="NCBI Taxonomy" id="318464"/>
    <lineage>
        <taxon>Bacteria</taxon>
        <taxon>Bacillati</taxon>
        <taxon>Bacillota</taxon>
        <taxon>Clostridia</taxon>
        <taxon>Eubacteriales</taxon>
        <taxon>Clostridiaceae</taxon>
        <taxon>Clostridium</taxon>
    </lineage>
</organism>